<organism evidence="1 2">
    <name type="scientific">Gonapodya prolifera (strain JEL478)</name>
    <name type="common">Monoblepharis prolifera</name>
    <dbReference type="NCBI Taxonomy" id="1344416"/>
    <lineage>
        <taxon>Eukaryota</taxon>
        <taxon>Fungi</taxon>
        <taxon>Fungi incertae sedis</taxon>
        <taxon>Chytridiomycota</taxon>
        <taxon>Chytridiomycota incertae sedis</taxon>
        <taxon>Monoblepharidomycetes</taxon>
        <taxon>Monoblepharidales</taxon>
        <taxon>Gonapodyaceae</taxon>
        <taxon>Gonapodya</taxon>
    </lineage>
</organism>
<evidence type="ECO:0000313" key="2">
    <source>
        <dbReference type="Proteomes" id="UP000070544"/>
    </source>
</evidence>
<dbReference type="Proteomes" id="UP000070544">
    <property type="component" value="Unassembled WGS sequence"/>
</dbReference>
<dbReference type="AlphaFoldDB" id="A0A139AQN8"/>
<proteinExistence type="predicted"/>
<dbReference type="EMBL" id="KQ965739">
    <property type="protein sequence ID" value="KXS19077.1"/>
    <property type="molecule type" value="Genomic_DNA"/>
</dbReference>
<sequence>MRSPHRLKVPIGIPVALHINLHENSNTPVPTGTKIRPKMARDAGWLFPGLRLPFVARKVGLVEDHDQWEFETMKVFFGVLLSRGR</sequence>
<reference evidence="1 2" key="1">
    <citation type="journal article" date="2015" name="Genome Biol. Evol.">
        <title>Phylogenomic analyses indicate that early fungi evolved digesting cell walls of algal ancestors of land plants.</title>
        <authorList>
            <person name="Chang Y."/>
            <person name="Wang S."/>
            <person name="Sekimoto S."/>
            <person name="Aerts A.L."/>
            <person name="Choi C."/>
            <person name="Clum A."/>
            <person name="LaButti K.M."/>
            <person name="Lindquist E.A."/>
            <person name="Yee Ngan C."/>
            <person name="Ohm R.A."/>
            <person name="Salamov A.A."/>
            <person name="Grigoriev I.V."/>
            <person name="Spatafora J.W."/>
            <person name="Berbee M.L."/>
        </authorList>
    </citation>
    <scope>NUCLEOTIDE SEQUENCE [LARGE SCALE GENOMIC DNA]</scope>
    <source>
        <strain evidence="1 2">JEL478</strain>
    </source>
</reference>
<name>A0A139AQN8_GONPJ</name>
<gene>
    <name evidence="1" type="ORF">M427DRAFT_468615</name>
</gene>
<protein>
    <submittedName>
        <fullName evidence="1">Uncharacterized protein</fullName>
    </submittedName>
</protein>
<accession>A0A139AQN8</accession>
<evidence type="ECO:0000313" key="1">
    <source>
        <dbReference type="EMBL" id="KXS19077.1"/>
    </source>
</evidence>
<keyword evidence="2" id="KW-1185">Reference proteome</keyword>